<dbReference type="SUPFAM" id="SSF53098">
    <property type="entry name" value="Ribonuclease H-like"/>
    <property type="match status" value="1"/>
</dbReference>
<dbReference type="PANTHER" id="PTHR46889">
    <property type="entry name" value="TRANSPOSASE INSF FOR INSERTION SEQUENCE IS3B-RELATED"/>
    <property type="match status" value="1"/>
</dbReference>
<proteinExistence type="predicted"/>
<accession>A0ABT4QNC7</accession>
<dbReference type="PANTHER" id="PTHR46889:SF7">
    <property type="entry name" value="TRANSPOSASE FOR INSERTION SEQUENCE ELEMENT IS904"/>
    <property type="match status" value="1"/>
</dbReference>
<dbReference type="InterPro" id="IPR050900">
    <property type="entry name" value="Transposase_IS3/IS150/IS904"/>
</dbReference>
<dbReference type="EMBL" id="JAPFQA010000001">
    <property type="protein sequence ID" value="MCZ8543075.1"/>
    <property type="molecule type" value="Genomic_DNA"/>
</dbReference>
<dbReference type="InterPro" id="IPR012337">
    <property type="entry name" value="RNaseH-like_sf"/>
</dbReference>
<dbReference type="Proteomes" id="UP001152178">
    <property type="component" value="Unassembled WGS sequence"/>
</dbReference>
<evidence type="ECO:0000259" key="1">
    <source>
        <dbReference type="PROSITE" id="PS50994"/>
    </source>
</evidence>
<sequence>MPRLDRYRLTVRRPPPGSVIHHSDRGVQYACAEYAARLAAHRIQPSMSRIGNPYDNAKAERFMRTLKEEEVDGRAYRNIIDARKRIGEFIERLYNRQRLHSALDYLSPDEYEAGLTRLRQDPLAAIQNLENCP</sequence>
<evidence type="ECO:0000313" key="3">
    <source>
        <dbReference type="Proteomes" id="UP001152178"/>
    </source>
</evidence>
<dbReference type="PROSITE" id="PS50994">
    <property type="entry name" value="INTEGRASE"/>
    <property type="match status" value="1"/>
</dbReference>
<feature type="domain" description="Integrase catalytic" evidence="1">
    <location>
        <begin position="1"/>
        <end position="116"/>
    </location>
</feature>
<gene>
    <name evidence="2" type="ORF">OOJ09_02695</name>
</gene>
<comment type="caution">
    <text evidence="2">The sequence shown here is derived from an EMBL/GenBank/DDBJ whole genome shotgun (WGS) entry which is preliminary data.</text>
</comment>
<name>A0ABT4QNC7_9HYPH</name>
<dbReference type="Pfam" id="PF13683">
    <property type="entry name" value="rve_3"/>
    <property type="match status" value="1"/>
</dbReference>
<reference evidence="2" key="1">
    <citation type="submission" date="2022-11" db="EMBL/GenBank/DDBJ databases">
        <authorList>
            <person name="Coimbra C."/>
        </authorList>
    </citation>
    <scope>NUCLEOTIDE SEQUENCE</scope>
    <source>
        <strain evidence="2">Jales19</strain>
    </source>
</reference>
<dbReference type="InterPro" id="IPR036397">
    <property type="entry name" value="RNaseH_sf"/>
</dbReference>
<dbReference type="InterPro" id="IPR001584">
    <property type="entry name" value="Integrase_cat-core"/>
</dbReference>
<keyword evidence="3" id="KW-1185">Reference proteome</keyword>
<evidence type="ECO:0000313" key="2">
    <source>
        <dbReference type="EMBL" id="MCZ8543075.1"/>
    </source>
</evidence>
<organism evidence="2 3">
    <name type="scientific">Mesorhizobium qingshengii</name>
    <dbReference type="NCBI Taxonomy" id="1165689"/>
    <lineage>
        <taxon>Bacteria</taxon>
        <taxon>Pseudomonadati</taxon>
        <taxon>Pseudomonadota</taxon>
        <taxon>Alphaproteobacteria</taxon>
        <taxon>Hyphomicrobiales</taxon>
        <taxon>Phyllobacteriaceae</taxon>
        <taxon>Mesorhizobium</taxon>
    </lineage>
</organism>
<dbReference type="RefSeq" id="WP_269903700.1">
    <property type="nucleotide sequence ID" value="NZ_JAPFQA010000001.1"/>
</dbReference>
<protein>
    <submittedName>
        <fullName evidence="2">Integrase core domain-containing protein</fullName>
    </submittedName>
</protein>
<dbReference type="Gene3D" id="3.30.420.10">
    <property type="entry name" value="Ribonuclease H-like superfamily/Ribonuclease H"/>
    <property type="match status" value="1"/>
</dbReference>